<sequence length="256" mass="28864">MKWLSGAHTGEIVGGRNGGGSAANQLDGCRENSKMVSKSKTGITVAGGNGQGSNLNEFYSPWNIFVDSNGIMHASIDNRYLSSLISSNSRLLAVALTNLRTVRSDYAVADYQSSFNWSEIVSLLEPNFNDDDDNEFYIVAFRSQLKSNITSSELKHLYSLDKYSHKEANASGGLLKYWFGIPRLEDRRNLATCIWTNRDSAVKVVRGENRQQPHVEAMRITSKMYDEWKMERYIIKIGSVNKDGIRTWTIKPFEEQ</sequence>
<dbReference type="PANTHER" id="PTHR36986">
    <property type="entry name" value="UPF0643 PROTEIN PB2B2.08"/>
    <property type="match status" value="1"/>
</dbReference>
<dbReference type="PANTHER" id="PTHR36986:SF1">
    <property type="entry name" value="UPF0643 PROTEIN PB2B2.08"/>
    <property type="match status" value="1"/>
</dbReference>
<comment type="caution">
    <text evidence="1">The sequence shown here is derived from an EMBL/GenBank/DDBJ whole genome shotgun (WGS) entry which is preliminary data.</text>
</comment>
<evidence type="ECO:0000313" key="1">
    <source>
        <dbReference type="EMBL" id="CAF1087595.1"/>
    </source>
</evidence>
<dbReference type="Proteomes" id="UP000681722">
    <property type="component" value="Unassembled WGS sequence"/>
</dbReference>
<protein>
    <submittedName>
        <fullName evidence="1">Uncharacterized protein</fullName>
    </submittedName>
</protein>
<evidence type="ECO:0000313" key="2">
    <source>
        <dbReference type="EMBL" id="CAF3853115.1"/>
    </source>
</evidence>
<gene>
    <name evidence="1" type="ORF">GPM918_LOCUS18088</name>
    <name evidence="2" type="ORF">SRO942_LOCUS18085</name>
</gene>
<evidence type="ECO:0000313" key="3">
    <source>
        <dbReference type="Proteomes" id="UP000663829"/>
    </source>
</evidence>
<dbReference type="EMBL" id="CAJOBC010005135">
    <property type="protein sequence ID" value="CAF3853115.1"/>
    <property type="molecule type" value="Genomic_DNA"/>
</dbReference>
<keyword evidence="3" id="KW-1185">Reference proteome</keyword>
<dbReference type="AlphaFoldDB" id="A0A814N5D7"/>
<dbReference type="OrthoDB" id="5819069at2759"/>
<reference evidence="1" key="1">
    <citation type="submission" date="2021-02" db="EMBL/GenBank/DDBJ databases">
        <authorList>
            <person name="Nowell W R."/>
        </authorList>
    </citation>
    <scope>NUCLEOTIDE SEQUENCE</scope>
</reference>
<name>A0A814N5D7_9BILA</name>
<accession>A0A814N5D7</accession>
<proteinExistence type="predicted"/>
<organism evidence="1 3">
    <name type="scientific">Didymodactylos carnosus</name>
    <dbReference type="NCBI Taxonomy" id="1234261"/>
    <lineage>
        <taxon>Eukaryota</taxon>
        <taxon>Metazoa</taxon>
        <taxon>Spiralia</taxon>
        <taxon>Gnathifera</taxon>
        <taxon>Rotifera</taxon>
        <taxon>Eurotatoria</taxon>
        <taxon>Bdelloidea</taxon>
        <taxon>Philodinida</taxon>
        <taxon>Philodinidae</taxon>
        <taxon>Didymodactylos</taxon>
    </lineage>
</organism>
<dbReference type="Proteomes" id="UP000663829">
    <property type="component" value="Unassembled WGS sequence"/>
</dbReference>
<dbReference type="EMBL" id="CAJNOQ010005135">
    <property type="protein sequence ID" value="CAF1087595.1"/>
    <property type="molecule type" value="Genomic_DNA"/>
</dbReference>